<feature type="active site" description="Charge relay system" evidence="5">
    <location>
        <position position="160"/>
    </location>
</feature>
<comment type="caution">
    <text evidence="8">The sequence shown here is derived from an EMBL/GenBank/DDBJ whole genome shotgun (WGS) entry which is preliminary data.</text>
</comment>
<keyword evidence="9" id="KW-1185">Reference proteome</keyword>
<evidence type="ECO:0000256" key="1">
    <source>
        <dbReference type="ARBA" id="ARBA00011073"/>
    </source>
</evidence>
<dbReference type="EMBL" id="JAQZSM010000034">
    <property type="protein sequence ID" value="MDD7973452.1"/>
    <property type="molecule type" value="Genomic_DNA"/>
</dbReference>
<dbReference type="PROSITE" id="PS00136">
    <property type="entry name" value="SUBTILASE_ASP"/>
    <property type="match status" value="1"/>
</dbReference>
<evidence type="ECO:0000256" key="3">
    <source>
        <dbReference type="ARBA" id="ARBA00022801"/>
    </source>
</evidence>
<evidence type="ECO:0000313" key="9">
    <source>
        <dbReference type="Proteomes" id="UP001431784"/>
    </source>
</evidence>
<dbReference type="InterPro" id="IPR015500">
    <property type="entry name" value="Peptidase_S8_subtilisin-rel"/>
</dbReference>
<reference evidence="8" key="1">
    <citation type="submission" date="2023-02" db="EMBL/GenBank/DDBJ databases">
        <title>Description of Roseinatronobacter alkalisoli sp. nov., an alkaliphilic bacerium isolated from soda soil.</title>
        <authorList>
            <person name="Wei W."/>
        </authorList>
    </citation>
    <scope>NUCLEOTIDE SEQUENCE</scope>
    <source>
        <strain evidence="8">HJB301</strain>
    </source>
</reference>
<feature type="active site" description="Charge relay system" evidence="5">
    <location>
        <position position="128"/>
    </location>
</feature>
<feature type="active site" description="Charge relay system" evidence="5">
    <location>
        <position position="329"/>
    </location>
</feature>
<accession>A0ABT5TEB3</accession>
<keyword evidence="4 5" id="KW-0720">Serine protease</keyword>
<name>A0ABT5TEB3_9RHOB</name>
<evidence type="ECO:0000259" key="7">
    <source>
        <dbReference type="Pfam" id="PF00082"/>
    </source>
</evidence>
<dbReference type="Gene3D" id="2.60.120.920">
    <property type="match status" value="1"/>
</dbReference>
<dbReference type="Pfam" id="PF00082">
    <property type="entry name" value="Peptidase_S8"/>
    <property type="match status" value="1"/>
</dbReference>
<dbReference type="PANTHER" id="PTHR43806:SF11">
    <property type="entry name" value="CEREVISIN-RELATED"/>
    <property type="match status" value="1"/>
</dbReference>
<evidence type="ECO:0000313" key="8">
    <source>
        <dbReference type="EMBL" id="MDD7973452.1"/>
    </source>
</evidence>
<dbReference type="RefSeq" id="WP_274354121.1">
    <property type="nucleotide sequence ID" value="NZ_JAQZSM010000034.1"/>
</dbReference>
<dbReference type="SUPFAM" id="SSF52743">
    <property type="entry name" value="Subtilisin-like"/>
    <property type="match status" value="1"/>
</dbReference>
<evidence type="ECO:0000256" key="6">
    <source>
        <dbReference type="RuleBase" id="RU003355"/>
    </source>
</evidence>
<evidence type="ECO:0000256" key="5">
    <source>
        <dbReference type="PROSITE-ProRule" id="PRU01240"/>
    </source>
</evidence>
<dbReference type="InterPro" id="IPR023828">
    <property type="entry name" value="Peptidase_S8_Ser-AS"/>
</dbReference>
<dbReference type="InterPro" id="IPR022398">
    <property type="entry name" value="Peptidase_S8_His-AS"/>
</dbReference>
<gene>
    <name evidence="8" type="ORF">PUT78_20515</name>
</gene>
<dbReference type="InterPro" id="IPR036852">
    <property type="entry name" value="Peptidase_S8/S53_dom_sf"/>
</dbReference>
<keyword evidence="3 5" id="KW-0378">Hydrolase</keyword>
<dbReference type="PRINTS" id="PR00723">
    <property type="entry name" value="SUBTILISIN"/>
</dbReference>
<dbReference type="InterPro" id="IPR043136">
    <property type="entry name" value="B30.2/SPRY_sf"/>
</dbReference>
<dbReference type="PROSITE" id="PS00138">
    <property type="entry name" value="SUBTILASE_SER"/>
    <property type="match status" value="1"/>
</dbReference>
<evidence type="ECO:0000256" key="2">
    <source>
        <dbReference type="ARBA" id="ARBA00022670"/>
    </source>
</evidence>
<evidence type="ECO:0000256" key="4">
    <source>
        <dbReference type="ARBA" id="ARBA00022825"/>
    </source>
</evidence>
<comment type="similarity">
    <text evidence="1 5 6">Belongs to the peptidase S8 family.</text>
</comment>
<dbReference type="PROSITE" id="PS51892">
    <property type="entry name" value="SUBTILASE"/>
    <property type="match status" value="1"/>
</dbReference>
<dbReference type="PANTHER" id="PTHR43806">
    <property type="entry name" value="PEPTIDASE S8"/>
    <property type="match status" value="1"/>
</dbReference>
<dbReference type="Gene3D" id="3.40.50.200">
    <property type="entry name" value="Peptidase S8/S53 domain"/>
    <property type="match status" value="1"/>
</dbReference>
<feature type="domain" description="Peptidase S8/S53" evidence="7">
    <location>
        <begin position="119"/>
        <end position="368"/>
    </location>
</feature>
<dbReference type="Proteomes" id="UP001431784">
    <property type="component" value="Unassembled WGS sequence"/>
</dbReference>
<organism evidence="8 9">
    <name type="scientific">Roseinatronobacter alkalisoli</name>
    <dbReference type="NCBI Taxonomy" id="3028235"/>
    <lineage>
        <taxon>Bacteria</taxon>
        <taxon>Pseudomonadati</taxon>
        <taxon>Pseudomonadota</taxon>
        <taxon>Alphaproteobacteria</taxon>
        <taxon>Rhodobacterales</taxon>
        <taxon>Paracoccaceae</taxon>
        <taxon>Roseinatronobacter</taxon>
    </lineage>
</organism>
<keyword evidence="2 5" id="KW-0645">Protease</keyword>
<dbReference type="PROSITE" id="PS00137">
    <property type="entry name" value="SUBTILASE_HIS"/>
    <property type="match status" value="1"/>
</dbReference>
<dbReference type="InterPro" id="IPR050131">
    <property type="entry name" value="Peptidase_S8_subtilisin-like"/>
</dbReference>
<dbReference type="InterPro" id="IPR000209">
    <property type="entry name" value="Peptidase_S8/S53_dom"/>
</dbReference>
<protein>
    <submittedName>
        <fullName evidence="8">S8 family serine peptidase</fullName>
    </submittedName>
</protein>
<dbReference type="InterPro" id="IPR023827">
    <property type="entry name" value="Peptidase_S8_Asp-AS"/>
</dbReference>
<proteinExistence type="inferred from homology"/>
<sequence>MPCTLIALKRGADIEAFEADMVAAGVKLVKLPGLRGVYRVDACKCSDLDHIRHPSIQSVDDGDAPTHGHEAQPIEFDQLNVGGAHQLARVIRRGNPWLNNPNGHRSFPVKTFFECERDGTGVDIYVVDSGIRATHEEFDGRATNVAVATGMGELYDEHGHGTRVASVAAGVTTGLARGSEVRGFKALDSSNSGTLAALVEMLGAAVSDYNSRSHLGRPAVMNVSLGATGSSGSLNVAMDAVMDAGIVLVSSAGNAGNPVVDFTGLRHYPACFPDVVCVGGSNALDLPYWNGPTAQSNRGNRVDISGPAQQVWAGSFVGDDTYQTTSGTSFASPLTAAVLACMLQGRPRISSRAEYRELVEQLRHSATRGAIRFGENRNQPQGAIIPDRLLYVAPKEEMEPEDWTQDRIHLVGEASYVDEGEADEITLPIPAGAQEGDLLLLHLIQRDFISAVPAGWTHIQSGRHVGNTVDQKLETFKRKVGSEAVPETVTVQLQQSNTQLKGIVQLFRGPVPIDVCRVAGNAFNVESFPHLFLGVEPLRVVGEPDHLCYVMARGYSALASGTESFCVSDMPASVFAGPTFAEGLRLVSAYRDIEPGEYSEGWLASLSGADTLSGLERMGWVQLFLAEETFEPTIEHLSLYEPYAASNVTISGDGKSFSAISTATRWSPVIKLLGTTPFPTGAVGYYWEISLTAGSAQFDGYFGVATWANSESASARASNPIASGSIGWRGVGEIRSGGALQRDDVPTFGNGDRLMMAFNPHTGEFWIGKNGTWFDDPEEDPATYTTTPGFYYRIYVQARSAGDAGTLHTTASDFAYAVPAGCVPAAEDFTP</sequence>